<dbReference type="GO" id="GO:0003723">
    <property type="term" value="F:RNA binding"/>
    <property type="evidence" value="ECO:0007669"/>
    <property type="project" value="UniProtKB-KW"/>
</dbReference>
<reference evidence="3" key="1">
    <citation type="submission" date="2019-05" db="EMBL/GenBank/DDBJ databases">
        <title>The de novo reference genome and transcriptome assemblies of the wild tomato species Solanum chilense.</title>
        <authorList>
            <person name="Stam R."/>
            <person name="Nosenko T."/>
            <person name="Hoerger A.C."/>
            <person name="Stephan W."/>
            <person name="Seidel M.A."/>
            <person name="Kuhn J.M.M."/>
            <person name="Haberer G."/>
            <person name="Tellier A."/>
        </authorList>
    </citation>
    <scope>NUCLEOTIDE SEQUENCE</scope>
    <source>
        <tissue evidence="3">Mature leaves</tissue>
    </source>
</reference>
<proteinExistence type="predicted"/>
<comment type="caution">
    <text evidence="3">The sequence shown here is derived from an EMBL/GenBank/DDBJ whole genome shotgun (WGS) entry which is preliminary data.</text>
</comment>
<sequence length="84" mass="9509">MLRGEHLSRAIGRLSGKEGKMKFVIENATKTRMVFTDSKMHILGSFLNIKIARDSLCIVIMESPVGKVYSMLRVVTAGQRFFNF</sequence>
<dbReference type="EMBL" id="RXGB01000691">
    <property type="protein sequence ID" value="TMX02273.1"/>
    <property type="molecule type" value="Genomic_DNA"/>
</dbReference>
<dbReference type="PANTHER" id="PTHR12826:SF13">
    <property type="entry name" value="RNA-BINDING PROTEIN PNO1"/>
    <property type="match status" value="1"/>
</dbReference>
<dbReference type="InterPro" id="IPR055211">
    <property type="entry name" value="KH_PNO1_2nd"/>
</dbReference>
<dbReference type="SUPFAM" id="SSF54791">
    <property type="entry name" value="Eukaryotic type KH-domain (KH-domain type I)"/>
    <property type="match status" value="1"/>
</dbReference>
<feature type="domain" description="PNO1 second type I KH" evidence="2">
    <location>
        <begin position="4"/>
        <end position="75"/>
    </location>
</feature>
<protein>
    <recommendedName>
        <fullName evidence="2">PNO1 second type I KH domain-containing protein</fullName>
    </recommendedName>
</protein>
<dbReference type="Gene3D" id="3.30.1370.10">
    <property type="entry name" value="K Homology domain, type 1"/>
    <property type="match status" value="1"/>
</dbReference>
<organism evidence="3">
    <name type="scientific">Solanum chilense</name>
    <name type="common">Tomato</name>
    <name type="synonym">Lycopersicon chilense</name>
    <dbReference type="NCBI Taxonomy" id="4083"/>
    <lineage>
        <taxon>Eukaryota</taxon>
        <taxon>Viridiplantae</taxon>
        <taxon>Streptophyta</taxon>
        <taxon>Embryophyta</taxon>
        <taxon>Tracheophyta</taxon>
        <taxon>Spermatophyta</taxon>
        <taxon>Magnoliopsida</taxon>
        <taxon>eudicotyledons</taxon>
        <taxon>Gunneridae</taxon>
        <taxon>Pentapetalae</taxon>
        <taxon>asterids</taxon>
        <taxon>lamiids</taxon>
        <taxon>Solanales</taxon>
        <taxon>Solanaceae</taxon>
        <taxon>Solanoideae</taxon>
        <taxon>Solaneae</taxon>
        <taxon>Solanum</taxon>
        <taxon>Solanum subgen. Lycopersicon</taxon>
    </lineage>
</organism>
<dbReference type="GO" id="GO:0005634">
    <property type="term" value="C:nucleus"/>
    <property type="evidence" value="ECO:0007669"/>
    <property type="project" value="TreeGrafter"/>
</dbReference>
<dbReference type="AlphaFoldDB" id="A0A6N2C3P0"/>
<evidence type="ECO:0000259" key="2">
    <source>
        <dbReference type="Pfam" id="PF22891"/>
    </source>
</evidence>
<keyword evidence="1" id="KW-0694">RNA-binding</keyword>
<evidence type="ECO:0000313" key="3">
    <source>
        <dbReference type="EMBL" id="TMX02273.1"/>
    </source>
</evidence>
<feature type="non-terminal residue" evidence="3">
    <location>
        <position position="84"/>
    </location>
</feature>
<dbReference type="PANTHER" id="PTHR12826">
    <property type="entry name" value="RIBONUCLEASE Y"/>
    <property type="match status" value="1"/>
</dbReference>
<gene>
    <name evidence="3" type="ORF">EJD97_022148</name>
</gene>
<dbReference type="Pfam" id="PF22891">
    <property type="entry name" value="KH_PNO1_2nd"/>
    <property type="match status" value="1"/>
</dbReference>
<evidence type="ECO:0000256" key="1">
    <source>
        <dbReference type="ARBA" id="ARBA00022884"/>
    </source>
</evidence>
<name>A0A6N2C3P0_SOLCI</name>
<dbReference type="InterPro" id="IPR036612">
    <property type="entry name" value="KH_dom_type_1_sf"/>
</dbReference>
<accession>A0A6N2C3P0</accession>